<feature type="region of interest" description="Disordered" evidence="1">
    <location>
        <begin position="165"/>
        <end position="199"/>
    </location>
</feature>
<protein>
    <submittedName>
        <fullName evidence="2">Uncharacterized protein</fullName>
    </submittedName>
</protein>
<dbReference type="AlphaFoldDB" id="A0A9J6EIS0"/>
<evidence type="ECO:0000256" key="1">
    <source>
        <dbReference type="SAM" id="MobiDB-lite"/>
    </source>
</evidence>
<gene>
    <name evidence="2" type="ORF">HPB51_018523</name>
</gene>
<evidence type="ECO:0000313" key="2">
    <source>
        <dbReference type="EMBL" id="KAH8034012.1"/>
    </source>
</evidence>
<dbReference type="EMBL" id="JABSTU010000004">
    <property type="protein sequence ID" value="KAH8034012.1"/>
    <property type="molecule type" value="Genomic_DNA"/>
</dbReference>
<dbReference type="VEuPathDB" id="VectorBase:LOC119160937"/>
<reference evidence="2" key="1">
    <citation type="journal article" date="2020" name="Cell">
        <title>Large-Scale Comparative Analyses of Tick Genomes Elucidate Their Genetic Diversity and Vector Capacities.</title>
        <authorList>
            <consortium name="Tick Genome and Microbiome Consortium (TIGMIC)"/>
            <person name="Jia N."/>
            <person name="Wang J."/>
            <person name="Shi W."/>
            <person name="Du L."/>
            <person name="Sun Y."/>
            <person name="Zhan W."/>
            <person name="Jiang J.F."/>
            <person name="Wang Q."/>
            <person name="Zhang B."/>
            <person name="Ji P."/>
            <person name="Bell-Sakyi L."/>
            <person name="Cui X.M."/>
            <person name="Yuan T.T."/>
            <person name="Jiang B.G."/>
            <person name="Yang W.F."/>
            <person name="Lam T.T."/>
            <person name="Chang Q.C."/>
            <person name="Ding S.J."/>
            <person name="Wang X.J."/>
            <person name="Zhu J.G."/>
            <person name="Ruan X.D."/>
            <person name="Zhao L."/>
            <person name="Wei J.T."/>
            <person name="Ye R.Z."/>
            <person name="Que T.C."/>
            <person name="Du C.H."/>
            <person name="Zhou Y.H."/>
            <person name="Cheng J.X."/>
            <person name="Dai P.F."/>
            <person name="Guo W.B."/>
            <person name="Han X.H."/>
            <person name="Huang E.J."/>
            <person name="Li L.F."/>
            <person name="Wei W."/>
            <person name="Gao Y.C."/>
            <person name="Liu J.Z."/>
            <person name="Shao H.Z."/>
            <person name="Wang X."/>
            <person name="Wang C.C."/>
            <person name="Yang T.C."/>
            <person name="Huo Q.B."/>
            <person name="Li W."/>
            <person name="Chen H.Y."/>
            <person name="Chen S.E."/>
            <person name="Zhou L.G."/>
            <person name="Ni X.B."/>
            <person name="Tian J.H."/>
            <person name="Sheng Y."/>
            <person name="Liu T."/>
            <person name="Pan Y.S."/>
            <person name="Xia L.Y."/>
            <person name="Li J."/>
            <person name="Zhao F."/>
            <person name="Cao W.C."/>
        </authorList>
    </citation>
    <scope>NUCLEOTIDE SEQUENCE</scope>
    <source>
        <strain evidence="2">Rmic-2018</strain>
    </source>
</reference>
<evidence type="ECO:0000313" key="3">
    <source>
        <dbReference type="Proteomes" id="UP000821866"/>
    </source>
</evidence>
<dbReference type="Gene3D" id="1.10.1420.10">
    <property type="match status" value="1"/>
</dbReference>
<comment type="caution">
    <text evidence="2">The sequence shown here is derived from an EMBL/GenBank/DDBJ whole genome shotgun (WGS) entry which is preliminary data.</text>
</comment>
<reference evidence="2" key="2">
    <citation type="submission" date="2021-09" db="EMBL/GenBank/DDBJ databases">
        <authorList>
            <person name="Jia N."/>
            <person name="Wang J."/>
            <person name="Shi W."/>
            <person name="Du L."/>
            <person name="Sun Y."/>
            <person name="Zhan W."/>
            <person name="Jiang J."/>
            <person name="Wang Q."/>
            <person name="Zhang B."/>
            <person name="Ji P."/>
            <person name="Sakyi L.B."/>
            <person name="Cui X."/>
            <person name="Yuan T."/>
            <person name="Jiang B."/>
            <person name="Yang W."/>
            <person name="Lam T.T.-Y."/>
            <person name="Chang Q."/>
            <person name="Ding S."/>
            <person name="Wang X."/>
            <person name="Zhu J."/>
            <person name="Ruan X."/>
            <person name="Zhao L."/>
            <person name="Wei J."/>
            <person name="Que T."/>
            <person name="Du C."/>
            <person name="Cheng J."/>
            <person name="Dai P."/>
            <person name="Han X."/>
            <person name="Huang E."/>
            <person name="Gao Y."/>
            <person name="Liu J."/>
            <person name="Shao H."/>
            <person name="Ye R."/>
            <person name="Li L."/>
            <person name="Wei W."/>
            <person name="Wang X."/>
            <person name="Wang C."/>
            <person name="Huo Q."/>
            <person name="Li W."/>
            <person name="Guo W."/>
            <person name="Chen H."/>
            <person name="Chen S."/>
            <person name="Zhou L."/>
            <person name="Zhou L."/>
            <person name="Ni X."/>
            <person name="Tian J."/>
            <person name="Zhou Y."/>
            <person name="Sheng Y."/>
            <person name="Liu T."/>
            <person name="Pan Y."/>
            <person name="Xia L."/>
            <person name="Li J."/>
            <person name="Zhao F."/>
            <person name="Cao W."/>
        </authorList>
    </citation>
    <scope>NUCLEOTIDE SEQUENCE</scope>
    <source>
        <strain evidence="2">Rmic-2018</strain>
        <tissue evidence="2">Larvae</tissue>
    </source>
</reference>
<organism evidence="2 3">
    <name type="scientific">Rhipicephalus microplus</name>
    <name type="common">Cattle tick</name>
    <name type="synonym">Boophilus microplus</name>
    <dbReference type="NCBI Taxonomy" id="6941"/>
    <lineage>
        <taxon>Eukaryota</taxon>
        <taxon>Metazoa</taxon>
        <taxon>Ecdysozoa</taxon>
        <taxon>Arthropoda</taxon>
        <taxon>Chelicerata</taxon>
        <taxon>Arachnida</taxon>
        <taxon>Acari</taxon>
        <taxon>Parasitiformes</taxon>
        <taxon>Ixodida</taxon>
        <taxon>Ixodoidea</taxon>
        <taxon>Ixodidae</taxon>
        <taxon>Rhipicephalinae</taxon>
        <taxon>Rhipicephalus</taxon>
        <taxon>Boophilus</taxon>
    </lineage>
</organism>
<name>A0A9J6EIS0_RHIMP</name>
<feature type="compositionally biased region" description="Basic and acidic residues" evidence="1">
    <location>
        <begin position="165"/>
        <end position="190"/>
    </location>
</feature>
<accession>A0A9J6EIS0</accession>
<dbReference type="Proteomes" id="UP000821866">
    <property type="component" value="Chromosome 2"/>
</dbReference>
<keyword evidence="3" id="KW-1185">Reference proteome</keyword>
<proteinExistence type="predicted"/>
<sequence>MVVTGRERTDSGTTSLSWQLSLCGIVCGLSCQDEAGVPDQRGTFINLGDTPTPEKFQQTLRLRPRFSLELSLQGAEKVALARNVSASVPEDERCRCTSECIDVLVRMGPEAGQFPDLADALEFFEKAFDHEQARKEGRVTPMSGVDDEYDEAMQSVKQHECARREAKAHNARSEGGYDKAVESGTKKGNVEQETNMPTASEALDAVDVQRCYFGAHEGGEDGLNIAAAAERAIVRIRKMHQRPITDFFAAKSA</sequence>